<evidence type="ECO:0000256" key="3">
    <source>
        <dbReference type="ARBA" id="ARBA00023125"/>
    </source>
</evidence>
<dbReference type="InterPro" id="IPR044946">
    <property type="entry name" value="Restrct_endonuc_typeI_TRD_sf"/>
</dbReference>
<comment type="caution">
    <text evidence="5">The sequence shown here is derived from an EMBL/GenBank/DDBJ whole genome shotgun (WGS) entry which is preliminary data.</text>
</comment>
<dbReference type="SUPFAM" id="SSF116734">
    <property type="entry name" value="DNA methylase specificity domain"/>
    <property type="match status" value="1"/>
</dbReference>
<dbReference type="GO" id="GO:0009307">
    <property type="term" value="P:DNA restriction-modification system"/>
    <property type="evidence" value="ECO:0007669"/>
    <property type="project" value="UniProtKB-KW"/>
</dbReference>
<evidence type="ECO:0000313" key="6">
    <source>
        <dbReference type="Proteomes" id="UP000235034"/>
    </source>
</evidence>
<dbReference type="Gene3D" id="3.90.220.20">
    <property type="entry name" value="DNA methylase specificity domains"/>
    <property type="match status" value="1"/>
</dbReference>
<dbReference type="Proteomes" id="UP000235034">
    <property type="component" value="Unassembled WGS sequence"/>
</dbReference>
<protein>
    <submittedName>
        <fullName evidence="5">tRNA ligase</fullName>
    </submittedName>
</protein>
<dbReference type="InterPro" id="IPR000055">
    <property type="entry name" value="Restrct_endonuc_typeI_TRD"/>
</dbReference>
<keyword evidence="6" id="KW-1185">Reference proteome</keyword>
<keyword evidence="5" id="KW-0436">Ligase</keyword>
<keyword evidence="3" id="KW-0238">DNA-binding</keyword>
<dbReference type="GO" id="GO:0016874">
    <property type="term" value="F:ligase activity"/>
    <property type="evidence" value="ECO:0007669"/>
    <property type="project" value="UniProtKB-KW"/>
</dbReference>
<name>A0A2N5J359_9BIFI</name>
<dbReference type="Pfam" id="PF01420">
    <property type="entry name" value="Methylase_S"/>
    <property type="match status" value="1"/>
</dbReference>
<reference evidence="5 6" key="1">
    <citation type="submission" date="2017-07" db="EMBL/GenBank/DDBJ databases">
        <title>Bifidobacterium novel species.</title>
        <authorList>
            <person name="Lugli G.A."/>
            <person name="Milani C."/>
            <person name="Duranti S."/>
            <person name="Mangifesta M."/>
        </authorList>
    </citation>
    <scope>NUCLEOTIDE SEQUENCE [LARGE SCALE GENOMIC DNA]</scope>
    <source>
        <strain evidence="5 6">77</strain>
    </source>
</reference>
<evidence type="ECO:0000313" key="5">
    <source>
        <dbReference type="EMBL" id="PLS28628.1"/>
    </source>
</evidence>
<dbReference type="EMBL" id="NMWT01000016">
    <property type="protein sequence ID" value="PLS28628.1"/>
    <property type="molecule type" value="Genomic_DNA"/>
</dbReference>
<evidence type="ECO:0000256" key="1">
    <source>
        <dbReference type="ARBA" id="ARBA00010923"/>
    </source>
</evidence>
<proteinExistence type="inferred from homology"/>
<gene>
    <name evidence="5" type="ORF">Uis4E_1277</name>
</gene>
<evidence type="ECO:0000256" key="2">
    <source>
        <dbReference type="ARBA" id="ARBA00022747"/>
    </source>
</evidence>
<evidence type="ECO:0000259" key="4">
    <source>
        <dbReference type="Pfam" id="PF01420"/>
    </source>
</evidence>
<dbReference type="GO" id="GO:0003677">
    <property type="term" value="F:DNA binding"/>
    <property type="evidence" value="ECO:0007669"/>
    <property type="project" value="UniProtKB-KW"/>
</dbReference>
<organism evidence="5 6">
    <name type="scientific">Bifidobacterium parmae</name>
    <dbReference type="NCBI Taxonomy" id="361854"/>
    <lineage>
        <taxon>Bacteria</taxon>
        <taxon>Bacillati</taxon>
        <taxon>Actinomycetota</taxon>
        <taxon>Actinomycetes</taxon>
        <taxon>Bifidobacteriales</taxon>
        <taxon>Bifidobacteriaceae</taxon>
        <taxon>Bifidobacterium</taxon>
    </lineage>
</organism>
<accession>A0A2N5J359</accession>
<dbReference type="AlphaFoldDB" id="A0A2N5J359"/>
<sequence length="90" mass="9993">MTEHAVVVQTNDKADTRYLAYLLSTMHLGNLSAQSAQPGLSVRTLAKQIVELPSIAVQQQVSQFLASFDREIQLLNQLNGHLLEQFELTA</sequence>
<keyword evidence="2" id="KW-0680">Restriction system</keyword>
<comment type="similarity">
    <text evidence="1">Belongs to the type-I restriction system S methylase family.</text>
</comment>
<feature type="domain" description="Type I restriction modification DNA specificity" evidence="4">
    <location>
        <begin position="4"/>
        <end position="79"/>
    </location>
</feature>